<dbReference type="EMBL" id="BARW01031830">
    <property type="protein sequence ID" value="GAJ06680.1"/>
    <property type="molecule type" value="Genomic_DNA"/>
</dbReference>
<proteinExistence type="predicted"/>
<reference evidence="2" key="1">
    <citation type="journal article" date="2014" name="Front. Microbiol.">
        <title>High frequency of phylogenetically diverse reductive dehalogenase-homologous genes in deep subseafloor sedimentary metagenomes.</title>
        <authorList>
            <person name="Kawai M."/>
            <person name="Futagami T."/>
            <person name="Toyoda A."/>
            <person name="Takaki Y."/>
            <person name="Nishi S."/>
            <person name="Hori S."/>
            <person name="Arai W."/>
            <person name="Tsubouchi T."/>
            <person name="Morono Y."/>
            <person name="Uchiyama I."/>
            <person name="Ito T."/>
            <person name="Fujiyama A."/>
            <person name="Inagaki F."/>
            <person name="Takami H."/>
        </authorList>
    </citation>
    <scope>NUCLEOTIDE SEQUENCE</scope>
    <source>
        <strain evidence="2">Expedition CK06-06</strain>
    </source>
</reference>
<name>X1VH98_9ZZZZ</name>
<evidence type="ECO:0000256" key="1">
    <source>
        <dbReference type="SAM" id="Phobius"/>
    </source>
</evidence>
<feature type="transmembrane region" description="Helical" evidence="1">
    <location>
        <begin position="7"/>
        <end position="28"/>
    </location>
</feature>
<gene>
    <name evidence="2" type="ORF">S12H4_50531</name>
</gene>
<keyword evidence="1" id="KW-1133">Transmembrane helix</keyword>
<evidence type="ECO:0000313" key="2">
    <source>
        <dbReference type="EMBL" id="GAJ06680.1"/>
    </source>
</evidence>
<keyword evidence="1" id="KW-0812">Transmembrane</keyword>
<dbReference type="AlphaFoldDB" id="X1VH98"/>
<protein>
    <submittedName>
        <fullName evidence="2">Uncharacterized protein</fullName>
    </submittedName>
</protein>
<comment type="caution">
    <text evidence="2">The sequence shown here is derived from an EMBL/GenBank/DDBJ whole genome shotgun (WGS) entry which is preliminary data.</text>
</comment>
<accession>X1VH98</accession>
<keyword evidence="1" id="KW-0472">Membrane</keyword>
<organism evidence="2">
    <name type="scientific">marine sediment metagenome</name>
    <dbReference type="NCBI Taxonomy" id="412755"/>
    <lineage>
        <taxon>unclassified sequences</taxon>
        <taxon>metagenomes</taxon>
        <taxon>ecological metagenomes</taxon>
    </lineage>
</organism>
<sequence>MADKNKLVVRILVLIIVLLLLAVLYAFVIRPTVTGYAIDKYTQGYYQGQADLLSNVWTQIQQAGTAQIPVGENQVLLLAGEIRQIQPAQ</sequence>